<dbReference type="PROSITE" id="PS00237">
    <property type="entry name" value="G_PROTEIN_RECEP_F1_1"/>
    <property type="match status" value="1"/>
</dbReference>
<feature type="compositionally biased region" description="Polar residues" evidence="9">
    <location>
        <begin position="347"/>
        <end position="360"/>
    </location>
</feature>
<dbReference type="InterPro" id="IPR017452">
    <property type="entry name" value="GPCR_Rhodpsn_7TM"/>
</dbReference>
<feature type="transmembrane region" description="Helical" evidence="10">
    <location>
        <begin position="131"/>
        <end position="154"/>
    </location>
</feature>
<feature type="transmembrane region" description="Helical" evidence="10">
    <location>
        <begin position="101"/>
        <end position="125"/>
    </location>
</feature>
<organism evidence="12">
    <name type="scientific">Otolemur garnettii</name>
    <name type="common">Small-eared galago</name>
    <name type="synonym">Garnett's greater bushbaby</name>
    <dbReference type="NCBI Taxonomy" id="30611"/>
    <lineage>
        <taxon>Eukaryota</taxon>
        <taxon>Metazoa</taxon>
        <taxon>Chordata</taxon>
        <taxon>Craniata</taxon>
        <taxon>Vertebrata</taxon>
        <taxon>Euteleostomi</taxon>
        <taxon>Mammalia</taxon>
        <taxon>Eutheria</taxon>
        <taxon>Euarchontoglires</taxon>
        <taxon>Primates</taxon>
        <taxon>Strepsirrhini</taxon>
        <taxon>Lorisiformes</taxon>
        <taxon>Galagidae</taxon>
        <taxon>Otolemur</taxon>
    </lineage>
</organism>
<evidence type="ECO:0000256" key="7">
    <source>
        <dbReference type="ARBA" id="ARBA00023224"/>
    </source>
</evidence>
<dbReference type="PRINTS" id="PR00237">
    <property type="entry name" value="GPCRRHODOPSN"/>
</dbReference>
<protein>
    <submittedName>
        <fullName evidence="12">Mas-related G protein-coupled receptor G1</fullName>
    </submittedName>
</protein>
<reference evidence="12" key="1">
    <citation type="journal article" date="2014" name="Gene">
        <title>Comparative genomic analysis of eutherian Mas-related G protein-coupled receptor genes.</title>
        <authorList>
            <person name="Premzl M."/>
        </authorList>
    </citation>
    <scope>NUCLEOTIDE SEQUENCE</scope>
</reference>
<proteinExistence type="inferred from homology"/>
<evidence type="ECO:0000256" key="3">
    <source>
        <dbReference type="ARBA" id="ARBA00022989"/>
    </source>
</evidence>
<evidence type="ECO:0000256" key="2">
    <source>
        <dbReference type="ARBA" id="ARBA00022692"/>
    </source>
</evidence>
<keyword evidence="2 8" id="KW-0812">Transmembrane</keyword>
<dbReference type="Gene3D" id="1.20.1070.10">
    <property type="entry name" value="Rhodopsin 7-helix transmembrane proteins"/>
    <property type="match status" value="1"/>
</dbReference>
<dbReference type="Pfam" id="PF00001">
    <property type="entry name" value="7tm_1"/>
    <property type="match status" value="1"/>
</dbReference>
<dbReference type="PANTHER" id="PTHR11334">
    <property type="entry name" value="MAS-RELATED G-PROTEIN COUPLED RECEPTOR"/>
    <property type="match status" value="1"/>
</dbReference>
<feature type="transmembrane region" description="Helical" evidence="10">
    <location>
        <begin position="291"/>
        <end position="314"/>
    </location>
</feature>
<dbReference type="FunFam" id="1.20.1070.10:FF:000140">
    <property type="entry name" value="Mas-related G-protein coupled receptor member X2"/>
    <property type="match status" value="1"/>
</dbReference>
<evidence type="ECO:0000256" key="9">
    <source>
        <dbReference type="SAM" id="MobiDB-lite"/>
    </source>
</evidence>
<evidence type="ECO:0000259" key="11">
    <source>
        <dbReference type="PROSITE" id="PS50262"/>
    </source>
</evidence>
<sequence>MVLPTCQVGPHNQRSDHSFPMSFCVLRGTSGAFVSMDPTTPAWSAEPTSNRSYEPHSLPCVSQYPIPTWLTLIIALVGLPGNTVVLWLLGFCISRNAFSVYILNLAMADFLYLWGCFSFALMELINKPNLIAILDPVLMFLYFTGLSILGAVSTERYLSVLWPIWYRCHRPRHTSAVVCALLWTLSLLLITLVSCICAFIRKIGDHDFCKTFQFFVSTCLMVLFVILCGSSLALLTRFLCGSRGMRVTRLYLTILLTVLVFLICTLPCGIYWLLLYWFIKVTKVFPCYTGTLVISLSCVNSSTNPLIYFFVGYFRQQRQRKQQTLKRVLQRALQDTPEGDDCGDSLPQETLELSESRQVQ</sequence>
<dbReference type="PANTHER" id="PTHR11334:SF34">
    <property type="entry name" value="MAS-RELATED G-PROTEIN COUPLED RECEPTOR MEMBER X3"/>
    <property type="match status" value="1"/>
</dbReference>
<feature type="region of interest" description="Disordered" evidence="9">
    <location>
        <begin position="335"/>
        <end position="360"/>
    </location>
</feature>
<dbReference type="PROSITE" id="PS50262">
    <property type="entry name" value="G_PROTEIN_RECEP_F1_2"/>
    <property type="match status" value="1"/>
</dbReference>
<dbReference type="AlphaFoldDB" id="W8W3J5"/>
<comment type="similarity">
    <text evidence="8">Belongs to the G-protein coupled receptor 1 family.</text>
</comment>
<keyword evidence="6 8" id="KW-0675">Receptor</keyword>
<dbReference type="EMBL" id="HG426092">
    <property type="protein sequence ID" value="CDG86210.1"/>
    <property type="molecule type" value="Genomic_DNA"/>
</dbReference>
<dbReference type="GO" id="GO:0005886">
    <property type="term" value="C:plasma membrane"/>
    <property type="evidence" value="ECO:0007669"/>
    <property type="project" value="TreeGrafter"/>
</dbReference>
<accession>W8W3J5</accession>
<evidence type="ECO:0000256" key="4">
    <source>
        <dbReference type="ARBA" id="ARBA00023040"/>
    </source>
</evidence>
<dbReference type="InterPro" id="IPR026234">
    <property type="entry name" value="MRGPCRFAMILY"/>
</dbReference>
<dbReference type="SUPFAM" id="SSF81321">
    <property type="entry name" value="Family A G protein-coupled receptor-like"/>
    <property type="match status" value="1"/>
</dbReference>
<dbReference type="GO" id="GO:0004930">
    <property type="term" value="F:G protein-coupled receptor activity"/>
    <property type="evidence" value="ECO:0007669"/>
    <property type="project" value="UniProtKB-KW"/>
</dbReference>
<evidence type="ECO:0000313" key="12">
    <source>
        <dbReference type="EMBL" id="CDG86210.1"/>
    </source>
</evidence>
<keyword evidence="5 10" id="KW-0472">Membrane</keyword>
<evidence type="ECO:0000256" key="8">
    <source>
        <dbReference type="RuleBase" id="RU000688"/>
    </source>
</evidence>
<feature type="transmembrane region" description="Helical" evidence="10">
    <location>
        <begin position="66"/>
        <end position="89"/>
    </location>
</feature>
<name>W8W3J5_OTOGA</name>
<dbReference type="InterPro" id="IPR000276">
    <property type="entry name" value="GPCR_Rhodpsn"/>
</dbReference>
<keyword evidence="3 10" id="KW-1133">Transmembrane helix</keyword>
<feature type="domain" description="G-protein coupled receptors family 1 profile" evidence="11">
    <location>
        <begin position="81"/>
        <end position="308"/>
    </location>
</feature>
<feature type="transmembrane region" description="Helical" evidence="10">
    <location>
        <begin position="213"/>
        <end position="238"/>
    </location>
</feature>
<comment type="subcellular location">
    <subcellularLocation>
        <location evidence="1">Membrane</location>
        <topology evidence="1">Multi-pass membrane protein</topology>
    </subcellularLocation>
</comment>
<dbReference type="PRINTS" id="PR02108">
    <property type="entry name" value="MRGPCRFAMILY"/>
</dbReference>
<evidence type="ECO:0000256" key="10">
    <source>
        <dbReference type="SAM" id="Phobius"/>
    </source>
</evidence>
<reference evidence="12" key="3">
    <citation type="journal article" date="2019" name="Gene Rep">
        <title>Eutherian third-party data gene collections.</title>
        <authorList>
            <person name="Premzl M."/>
        </authorList>
    </citation>
    <scope>NUCLEOTIDE SEQUENCE</scope>
</reference>
<feature type="transmembrane region" description="Helical" evidence="10">
    <location>
        <begin position="250"/>
        <end position="279"/>
    </location>
</feature>
<evidence type="ECO:0000256" key="6">
    <source>
        <dbReference type="ARBA" id="ARBA00023170"/>
    </source>
</evidence>
<reference evidence="12" key="2">
    <citation type="journal article" date="2016" name="Data Brief">
        <title>Curated eutherian third party data gene data sets.</title>
        <authorList>
            <person name="Premzl M."/>
        </authorList>
    </citation>
    <scope>NUCLEOTIDE SEQUENCE</scope>
</reference>
<evidence type="ECO:0000256" key="5">
    <source>
        <dbReference type="ARBA" id="ARBA00023136"/>
    </source>
</evidence>
<feature type="transmembrane region" description="Helical" evidence="10">
    <location>
        <begin position="175"/>
        <end position="201"/>
    </location>
</feature>
<gene>
    <name evidence="12" type="primary">MGRG1</name>
</gene>
<keyword evidence="7 8" id="KW-0807">Transducer</keyword>
<evidence type="ECO:0000256" key="1">
    <source>
        <dbReference type="ARBA" id="ARBA00004141"/>
    </source>
</evidence>
<keyword evidence="4 8" id="KW-0297">G-protein coupled receptor</keyword>